<dbReference type="SUPFAM" id="SSF52402">
    <property type="entry name" value="Adenine nucleotide alpha hydrolases-like"/>
    <property type="match status" value="2"/>
</dbReference>
<dbReference type="CDD" id="cd00293">
    <property type="entry name" value="USP-like"/>
    <property type="match status" value="1"/>
</dbReference>
<feature type="domain" description="UspA" evidence="1">
    <location>
        <begin position="6"/>
        <end position="157"/>
    </location>
</feature>
<name>E1YGM7_9BACT</name>
<dbReference type="InterPro" id="IPR006016">
    <property type="entry name" value="UspA"/>
</dbReference>
<feature type="domain" description="UspA" evidence="1">
    <location>
        <begin position="167"/>
        <end position="307"/>
    </location>
</feature>
<dbReference type="InterPro" id="IPR014729">
    <property type="entry name" value="Rossmann-like_a/b/a_fold"/>
</dbReference>
<dbReference type="EMBL" id="FR695873">
    <property type="protein sequence ID" value="CBX29721.1"/>
    <property type="molecule type" value="Genomic_DNA"/>
</dbReference>
<organism evidence="2">
    <name type="scientific">uncultured Desulfobacterium sp</name>
    <dbReference type="NCBI Taxonomy" id="201089"/>
    <lineage>
        <taxon>Bacteria</taxon>
        <taxon>Pseudomonadati</taxon>
        <taxon>Thermodesulfobacteriota</taxon>
        <taxon>Desulfobacteria</taxon>
        <taxon>Desulfobacterales</taxon>
        <taxon>Desulfobacteriaceae</taxon>
        <taxon>Desulfobacterium</taxon>
        <taxon>environmental samples</taxon>
    </lineage>
</organism>
<gene>
    <name evidence="2" type="ORF">N47_F14160</name>
</gene>
<dbReference type="Gene3D" id="3.40.50.620">
    <property type="entry name" value="HUPs"/>
    <property type="match status" value="2"/>
</dbReference>
<dbReference type="AlphaFoldDB" id="E1YGM7"/>
<dbReference type="PANTHER" id="PTHR31964:SF113">
    <property type="entry name" value="USPA DOMAIN-CONTAINING PROTEIN"/>
    <property type="match status" value="1"/>
</dbReference>
<dbReference type="Pfam" id="PF00582">
    <property type="entry name" value="Usp"/>
    <property type="match status" value="2"/>
</dbReference>
<protein>
    <recommendedName>
        <fullName evidence="1">UspA domain-containing protein</fullName>
    </recommendedName>
</protein>
<proteinExistence type="predicted"/>
<dbReference type="PANTHER" id="PTHR31964">
    <property type="entry name" value="ADENINE NUCLEOTIDE ALPHA HYDROLASES-LIKE SUPERFAMILY PROTEIN"/>
    <property type="match status" value="1"/>
</dbReference>
<accession>E1YGM7</accession>
<evidence type="ECO:0000259" key="1">
    <source>
        <dbReference type="Pfam" id="PF00582"/>
    </source>
</evidence>
<evidence type="ECO:0000313" key="2">
    <source>
        <dbReference type="EMBL" id="CBX29721.1"/>
    </source>
</evidence>
<sequence>MKRGFMQKKIVIAVDDSVYSRHSVKYAVNVSKVIPDISYILFNVQGSISQYIIDEAKKNMQIQNELNKIIKRNEAASHRILVKYKDFIINSGIDANRIEIASQPKLQCVAKDILDFGQKHPYDAIVVGRRGFSRIQKTFMGSVTSNILEHCTAVPVWLTDGTITSSKIMVAMDGSISSMRAIDHLAFIVSNSDTADITLYYVIPKIKMIGAKNTGKNRNDIDKIIETSSRHNIEHVFLKAKTLLEKAGLRENQIHFKFSSRFLNPGKAIISESEKGNYGTIVVGRSGISKSIFMGSVSRYVINHISNRAVWVVS</sequence>
<reference evidence="2" key="1">
    <citation type="journal article" date="2011" name="Environ. Microbiol.">
        <title>Genomic insights into the metabolic potential of the polycyclic aromatic hydrocarbon degrading sulfate-reducing Deltaproteobacterium N47.</title>
        <authorList>
            <person name="Bergmann F."/>
            <person name="Selesi D."/>
            <person name="Weinmaier T."/>
            <person name="Tischler P."/>
            <person name="Rattei T."/>
            <person name="Meckenstock R.U."/>
        </authorList>
    </citation>
    <scope>NUCLEOTIDE SEQUENCE</scope>
</reference>